<proteinExistence type="predicted"/>
<dbReference type="GO" id="GO:0045892">
    <property type="term" value="P:negative regulation of DNA-templated transcription"/>
    <property type="evidence" value="ECO:0007669"/>
    <property type="project" value="UniProtKB-ARBA"/>
</dbReference>
<evidence type="ECO:0000256" key="4">
    <source>
        <dbReference type="PROSITE-ProRule" id="PRU00335"/>
    </source>
</evidence>
<evidence type="ECO:0000256" key="1">
    <source>
        <dbReference type="ARBA" id="ARBA00023015"/>
    </source>
</evidence>
<evidence type="ECO:0000259" key="5">
    <source>
        <dbReference type="PROSITE" id="PS50977"/>
    </source>
</evidence>
<keyword evidence="3" id="KW-0804">Transcription</keyword>
<dbReference type="Proteomes" id="UP000602647">
    <property type="component" value="Unassembled WGS sequence"/>
</dbReference>
<keyword evidence="7" id="KW-1185">Reference proteome</keyword>
<dbReference type="EMBL" id="JACRYT010000006">
    <property type="protein sequence ID" value="MBC6679645.1"/>
    <property type="molecule type" value="Genomic_DNA"/>
</dbReference>
<evidence type="ECO:0000313" key="6">
    <source>
        <dbReference type="EMBL" id="MBC6679645.1"/>
    </source>
</evidence>
<evidence type="ECO:0000313" key="7">
    <source>
        <dbReference type="Proteomes" id="UP000602647"/>
    </source>
</evidence>
<dbReference type="InterPro" id="IPR050109">
    <property type="entry name" value="HTH-type_TetR-like_transc_reg"/>
</dbReference>
<dbReference type="PRINTS" id="PR00455">
    <property type="entry name" value="HTHTETR"/>
</dbReference>
<dbReference type="FunFam" id="1.10.10.60:FF:000141">
    <property type="entry name" value="TetR family transcriptional regulator"/>
    <property type="match status" value="1"/>
</dbReference>
<gene>
    <name evidence="6" type="ORF">H9L42_07380</name>
</gene>
<accession>A0A923SQM5</accession>
<dbReference type="Pfam" id="PF00440">
    <property type="entry name" value="TetR_N"/>
    <property type="match status" value="1"/>
</dbReference>
<dbReference type="AlphaFoldDB" id="A0A923SQM5"/>
<evidence type="ECO:0000256" key="2">
    <source>
        <dbReference type="ARBA" id="ARBA00023125"/>
    </source>
</evidence>
<dbReference type="SUPFAM" id="SSF46689">
    <property type="entry name" value="Homeodomain-like"/>
    <property type="match status" value="1"/>
</dbReference>
<dbReference type="PROSITE" id="PS50977">
    <property type="entry name" value="HTH_TETR_2"/>
    <property type="match status" value="1"/>
</dbReference>
<reference evidence="6" key="1">
    <citation type="submission" date="2020-08" db="EMBL/GenBank/DDBJ databases">
        <title>Genome public.</title>
        <authorList>
            <person name="Liu C."/>
            <person name="Sun Q."/>
        </authorList>
    </citation>
    <scope>NUCLEOTIDE SEQUENCE</scope>
    <source>
        <strain evidence="6">BX12</strain>
    </source>
</reference>
<comment type="caution">
    <text evidence="6">The sequence shown here is derived from an EMBL/GenBank/DDBJ whole genome shotgun (WGS) entry which is preliminary data.</text>
</comment>
<sequence>MGREPTAERRIEILETAVSLFLSQGYLRTSMQDVAETASVSKATLYQIFESKEGLGTEAVSLLTMRMLERVEAAAERNHPFSQDLLKQSIQIRMEQFAQRSRLTEEILFSIEEGQKEQYLLPLVQNSLRIARCFTRVIMRTFGLGSELMAGELTFVLNGLLREYMAVNGEEGLKLEEDAVCDLIIDCLEAVMERRRDKERMITPQQMRTFQETLDGEVSSIYPNLRKMQLRKALKGAIRDYEQSGDLSCLREASALIDKLKQMEEK</sequence>
<dbReference type="GO" id="GO:0003677">
    <property type="term" value="F:DNA binding"/>
    <property type="evidence" value="ECO:0007669"/>
    <property type="project" value="UniProtKB-UniRule"/>
</dbReference>
<evidence type="ECO:0000256" key="3">
    <source>
        <dbReference type="ARBA" id="ARBA00023163"/>
    </source>
</evidence>
<dbReference type="PANTHER" id="PTHR30055">
    <property type="entry name" value="HTH-TYPE TRANSCRIPTIONAL REGULATOR RUTR"/>
    <property type="match status" value="1"/>
</dbReference>
<name>A0A923SQM5_9FIRM</name>
<dbReference type="Gene3D" id="1.10.357.10">
    <property type="entry name" value="Tetracycline Repressor, domain 2"/>
    <property type="match status" value="1"/>
</dbReference>
<keyword evidence="1" id="KW-0805">Transcription regulation</keyword>
<organism evidence="6 7">
    <name type="scientific">Zhenpiania hominis</name>
    <dbReference type="NCBI Taxonomy" id="2763644"/>
    <lineage>
        <taxon>Bacteria</taxon>
        <taxon>Bacillati</taxon>
        <taxon>Bacillota</taxon>
        <taxon>Clostridia</taxon>
        <taxon>Peptostreptococcales</taxon>
        <taxon>Anaerovoracaceae</taxon>
        <taxon>Zhenpiania</taxon>
    </lineage>
</organism>
<dbReference type="InterPro" id="IPR001647">
    <property type="entry name" value="HTH_TetR"/>
</dbReference>
<feature type="DNA-binding region" description="H-T-H motif" evidence="4">
    <location>
        <begin position="30"/>
        <end position="49"/>
    </location>
</feature>
<feature type="domain" description="HTH tetR-type" evidence="5">
    <location>
        <begin position="7"/>
        <end position="67"/>
    </location>
</feature>
<dbReference type="InterPro" id="IPR009057">
    <property type="entry name" value="Homeodomain-like_sf"/>
</dbReference>
<keyword evidence="2 4" id="KW-0238">DNA-binding</keyword>
<protein>
    <submittedName>
        <fullName evidence="6">TetR/AcrR family transcriptional regulator</fullName>
    </submittedName>
</protein>
<dbReference type="RefSeq" id="WP_187302754.1">
    <property type="nucleotide sequence ID" value="NZ_JACRYT010000006.1"/>
</dbReference>